<evidence type="ECO:0000256" key="6">
    <source>
        <dbReference type="ARBA" id="ARBA00022723"/>
    </source>
</evidence>
<dbReference type="PANTHER" id="PTHR12589:SF7">
    <property type="entry name" value="6-PYRUVOYL TETRAHYDROBIOPTERIN SYNTHASE"/>
    <property type="match status" value="1"/>
</dbReference>
<evidence type="ECO:0000256" key="3">
    <source>
        <dbReference type="ARBA" id="ARBA00008900"/>
    </source>
</evidence>
<keyword evidence="12" id="KW-1185">Reference proteome</keyword>
<dbReference type="RefSeq" id="WP_265767157.1">
    <property type="nucleotide sequence ID" value="NZ_JAGGJA010000012.1"/>
</dbReference>
<keyword evidence="8" id="KW-0456">Lyase</keyword>
<comment type="caution">
    <text evidence="11">The sequence shown here is derived from an EMBL/GenBank/DDBJ whole genome shotgun (WGS) entry which is preliminary data.</text>
</comment>
<evidence type="ECO:0000256" key="10">
    <source>
        <dbReference type="ARBA" id="ARBA00048807"/>
    </source>
</evidence>
<dbReference type="InterPro" id="IPR038418">
    <property type="entry name" value="6-PTP_synth/QueD_sf"/>
</dbReference>
<protein>
    <recommendedName>
        <fullName evidence="5">6-carboxy-5,6,7,8-tetrahydropterin synthase</fullName>
        <ecNumber evidence="4">4.1.2.50</ecNumber>
    </recommendedName>
    <alternativeName>
        <fullName evidence="9">Queuosine biosynthesis protein QueD</fullName>
    </alternativeName>
</protein>
<dbReference type="SUPFAM" id="SSF55620">
    <property type="entry name" value="Tetrahydrobiopterin biosynthesis enzymes-like"/>
    <property type="match status" value="1"/>
</dbReference>
<organism evidence="11 12">
    <name type="scientific">Fodinibius salsisoli</name>
    <dbReference type="NCBI Taxonomy" id="2820877"/>
    <lineage>
        <taxon>Bacteria</taxon>
        <taxon>Pseudomonadati</taxon>
        <taxon>Balneolota</taxon>
        <taxon>Balneolia</taxon>
        <taxon>Balneolales</taxon>
        <taxon>Balneolaceae</taxon>
        <taxon>Fodinibius</taxon>
    </lineage>
</organism>
<keyword evidence="6" id="KW-0479">Metal-binding</keyword>
<evidence type="ECO:0000256" key="4">
    <source>
        <dbReference type="ARBA" id="ARBA00012982"/>
    </source>
</evidence>
<dbReference type="Gene3D" id="3.30.479.10">
    <property type="entry name" value="6-pyruvoyl tetrahydropterin synthase/QueD"/>
    <property type="match status" value="1"/>
</dbReference>
<name>A0ABT3PR83_9BACT</name>
<evidence type="ECO:0000256" key="8">
    <source>
        <dbReference type="ARBA" id="ARBA00023239"/>
    </source>
</evidence>
<dbReference type="Pfam" id="PF01242">
    <property type="entry name" value="PTPS"/>
    <property type="match status" value="1"/>
</dbReference>
<evidence type="ECO:0000256" key="1">
    <source>
        <dbReference type="ARBA" id="ARBA00001947"/>
    </source>
</evidence>
<dbReference type="EC" id="4.1.2.50" evidence="4"/>
<proteinExistence type="inferred from homology"/>
<evidence type="ECO:0000313" key="12">
    <source>
        <dbReference type="Proteomes" id="UP001207918"/>
    </source>
</evidence>
<evidence type="ECO:0000256" key="5">
    <source>
        <dbReference type="ARBA" id="ARBA00018141"/>
    </source>
</evidence>
<reference evidence="11 12" key="1">
    <citation type="submission" date="2021-03" db="EMBL/GenBank/DDBJ databases">
        <title>Aliifodinibius sp. nov., a new bacterium isolated from saline soil.</title>
        <authorList>
            <person name="Galisteo C."/>
            <person name="De La Haba R."/>
            <person name="Sanchez-Porro C."/>
            <person name="Ventosa A."/>
        </authorList>
    </citation>
    <scope>NUCLEOTIDE SEQUENCE [LARGE SCALE GENOMIC DNA]</scope>
    <source>
        <strain evidence="11 12">1BSP15-2V2</strain>
    </source>
</reference>
<dbReference type="PIRSF" id="PIRSF006113">
    <property type="entry name" value="PTP_synth"/>
    <property type="match status" value="1"/>
</dbReference>
<evidence type="ECO:0000256" key="2">
    <source>
        <dbReference type="ARBA" id="ARBA00005061"/>
    </source>
</evidence>
<accession>A0ABT3PR83</accession>
<dbReference type="Proteomes" id="UP001207918">
    <property type="component" value="Unassembled WGS sequence"/>
</dbReference>
<comment type="cofactor">
    <cofactor evidence="1">
        <name>Zn(2+)</name>
        <dbReference type="ChEBI" id="CHEBI:29105"/>
    </cofactor>
</comment>
<dbReference type="EMBL" id="JAGGJA010000012">
    <property type="protein sequence ID" value="MCW9708373.1"/>
    <property type="molecule type" value="Genomic_DNA"/>
</dbReference>
<sequence length="150" mass="17205">MVFVTRRAHFNAAHRLHNPDKSDEWNREMFGKCNHENWHGHNYIINVTVAGEVDSTTGYVIDLSTLKQIIENRVIEKCDHKNLNLDVPFLNGMMPSTENLVRAFFDQLEGPIAEAEGSNGFLYKVELQETERNSAEYCPYLLGKPLPNID</sequence>
<keyword evidence="7" id="KW-0862">Zinc</keyword>
<comment type="pathway">
    <text evidence="2">Purine metabolism; 7-cyano-7-deazaguanine biosynthesis.</text>
</comment>
<evidence type="ECO:0000313" key="11">
    <source>
        <dbReference type="EMBL" id="MCW9708373.1"/>
    </source>
</evidence>
<evidence type="ECO:0000256" key="7">
    <source>
        <dbReference type="ARBA" id="ARBA00022833"/>
    </source>
</evidence>
<comment type="catalytic activity">
    <reaction evidence="10">
        <text>7,8-dihydroneopterin 3'-triphosphate + H2O = 6-carboxy-5,6,7,8-tetrahydropterin + triphosphate + acetaldehyde + 2 H(+)</text>
        <dbReference type="Rhea" id="RHEA:27966"/>
        <dbReference type="ChEBI" id="CHEBI:15343"/>
        <dbReference type="ChEBI" id="CHEBI:15377"/>
        <dbReference type="ChEBI" id="CHEBI:15378"/>
        <dbReference type="ChEBI" id="CHEBI:18036"/>
        <dbReference type="ChEBI" id="CHEBI:58462"/>
        <dbReference type="ChEBI" id="CHEBI:61032"/>
        <dbReference type="EC" id="4.1.2.50"/>
    </reaction>
</comment>
<gene>
    <name evidence="11" type="ORF">J6I44_16015</name>
</gene>
<evidence type="ECO:0000256" key="9">
    <source>
        <dbReference type="ARBA" id="ARBA00031449"/>
    </source>
</evidence>
<dbReference type="PANTHER" id="PTHR12589">
    <property type="entry name" value="PYRUVOYL TETRAHYDROBIOPTERIN SYNTHASE"/>
    <property type="match status" value="1"/>
</dbReference>
<dbReference type="InterPro" id="IPR007115">
    <property type="entry name" value="6-PTP_synth/QueD"/>
</dbReference>
<comment type="similarity">
    <text evidence="3">Belongs to the PTPS family. QueD subfamily.</text>
</comment>